<organism evidence="2 3">
    <name type="scientific">Paramecium primaurelia</name>
    <dbReference type="NCBI Taxonomy" id="5886"/>
    <lineage>
        <taxon>Eukaryota</taxon>
        <taxon>Sar</taxon>
        <taxon>Alveolata</taxon>
        <taxon>Ciliophora</taxon>
        <taxon>Intramacronucleata</taxon>
        <taxon>Oligohymenophorea</taxon>
        <taxon>Peniculida</taxon>
        <taxon>Parameciidae</taxon>
        <taxon>Paramecium</taxon>
    </lineage>
</organism>
<dbReference type="GO" id="GO:0005096">
    <property type="term" value="F:GTPase activator activity"/>
    <property type="evidence" value="ECO:0007669"/>
    <property type="project" value="TreeGrafter"/>
</dbReference>
<sequence>MNLSKTNEQNENDMMESLPFEIIQLSRRRNKVQFGQNSNRKTQSRIFKRSISESKEEIQNMNFQDQKQLKSKDDQPITEKEQFEYKLIQVEISDFVIIEPCKNGKEYQLLKQEDWKKIISQKSLNGYNLLDIHVSLLAQRLNFFERRDLWQFFCQVEQIKQQIQQTTNSFFKYSIQESNYRSQIDKDIPRTLMGCEFLKNPDNILSLKKILIAYANYDPELGYTQGMNIIAANLLICYDLQYNDHQFLENVEIFDPTRDEIVFYIFIYVMIELKWRQVFMPGFPGLIRLMKTLNLKFMSELPQLYKHFQEVGVDFNICFQYQYFTLLMYGNSWKISRMIFDVFLFEGEEIIHTFIIGMLKCCEDSLLKLYTFEEILKFCKNDMIQQFYGIFSVHLDGKKDLTNTLFNLGFIKLQGKIKESDPKNTEQAKILQKNQNQFGQIKQLGGYLRKFFRKT</sequence>
<dbReference type="FunFam" id="1.10.472.80:FF:000181">
    <property type="match status" value="1"/>
</dbReference>
<keyword evidence="3" id="KW-1185">Reference proteome</keyword>
<proteinExistence type="predicted"/>
<evidence type="ECO:0000259" key="1">
    <source>
        <dbReference type="PROSITE" id="PS50086"/>
    </source>
</evidence>
<evidence type="ECO:0000313" key="3">
    <source>
        <dbReference type="Proteomes" id="UP000688137"/>
    </source>
</evidence>
<dbReference type="PANTHER" id="PTHR47219">
    <property type="entry name" value="RAB GTPASE-ACTIVATING PROTEIN 1-LIKE"/>
    <property type="match status" value="1"/>
</dbReference>
<dbReference type="PANTHER" id="PTHR47219:SF9">
    <property type="entry name" value="GTPASE ACTIVATING PROTEIN AND CENTROSOME-ASSOCIATED, ISOFORM B"/>
    <property type="match status" value="1"/>
</dbReference>
<dbReference type="Pfam" id="PF00566">
    <property type="entry name" value="RabGAP-TBC"/>
    <property type="match status" value="1"/>
</dbReference>
<accession>A0A8S1NKN7</accession>
<dbReference type="PROSITE" id="PS50086">
    <property type="entry name" value="TBC_RABGAP"/>
    <property type="match status" value="1"/>
</dbReference>
<dbReference type="Proteomes" id="UP000688137">
    <property type="component" value="Unassembled WGS sequence"/>
</dbReference>
<dbReference type="SMART" id="SM00164">
    <property type="entry name" value="TBC"/>
    <property type="match status" value="1"/>
</dbReference>
<dbReference type="OMA" id="FCKNDMI"/>
<evidence type="ECO:0000313" key="2">
    <source>
        <dbReference type="EMBL" id="CAD8092682.1"/>
    </source>
</evidence>
<comment type="caution">
    <text evidence="2">The sequence shown here is derived from an EMBL/GenBank/DDBJ whole genome shotgun (WGS) entry which is preliminary data.</text>
</comment>
<feature type="domain" description="Rab-GAP TBC" evidence="1">
    <location>
        <begin position="140"/>
        <end position="347"/>
    </location>
</feature>
<reference evidence="2" key="1">
    <citation type="submission" date="2021-01" db="EMBL/GenBank/DDBJ databases">
        <authorList>
            <consortium name="Genoscope - CEA"/>
            <person name="William W."/>
        </authorList>
    </citation>
    <scope>NUCLEOTIDE SEQUENCE</scope>
</reference>
<dbReference type="InterPro" id="IPR000195">
    <property type="entry name" value="Rab-GAP-TBC_dom"/>
</dbReference>
<gene>
    <name evidence="2" type="ORF">PPRIM_AZ9-3.1.T0910075</name>
</gene>
<dbReference type="FunFam" id="1.10.8.270:FF:000084">
    <property type="entry name" value="Uncharacterized protein"/>
    <property type="match status" value="1"/>
</dbReference>
<dbReference type="EMBL" id="CAJJDM010000094">
    <property type="protein sequence ID" value="CAD8092682.1"/>
    <property type="molecule type" value="Genomic_DNA"/>
</dbReference>
<dbReference type="AlphaFoldDB" id="A0A8S1NKN7"/>
<dbReference type="InterPro" id="IPR050302">
    <property type="entry name" value="Rab_GAP_TBC_domain"/>
</dbReference>
<protein>
    <recommendedName>
        <fullName evidence="1">Rab-GAP TBC domain-containing protein</fullName>
    </recommendedName>
</protein>
<dbReference type="GO" id="GO:0031267">
    <property type="term" value="F:small GTPase binding"/>
    <property type="evidence" value="ECO:0007669"/>
    <property type="project" value="TreeGrafter"/>
</dbReference>
<name>A0A8S1NKN7_PARPR</name>